<organism evidence="2 3">
    <name type="scientific">Aristolochia fimbriata</name>
    <name type="common">White veined hardy Dutchman's pipe vine</name>
    <dbReference type="NCBI Taxonomy" id="158543"/>
    <lineage>
        <taxon>Eukaryota</taxon>
        <taxon>Viridiplantae</taxon>
        <taxon>Streptophyta</taxon>
        <taxon>Embryophyta</taxon>
        <taxon>Tracheophyta</taxon>
        <taxon>Spermatophyta</taxon>
        <taxon>Magnoliopsida</taxon>
        <taxon>Magnoliidae</taxon>
        <taxon>Piperales</taxon>
        <taxon>Aristolochiaceae</taxon>
        <taxon>Aristolochia</taxon>
    </lineage>
</organism>
<feature type="compositionally biased region" description="Basic and acidic residues" evidence="1">
    <location>
        <begin position="131"/>
        <end position="141"/>
    </location>
</feature>
<dbReference type="GO" id="GO:0005509">
    <property type="term" value="F:calcium ion binding"/>
    <property type="evidence" value="ECO:0007669"/>
    <property type="project" value="InterPro"/>
</dbReference>
<gene>
    <name evidence="2" type="ORF">H6P81_016814</name>
</gene>
<reference evidence="2 3" key="1">
    <citation type="submission" date="2021-07" db="EMBL/GenBank/DDBJ databases">
        <title>The Aristolochia fimbriata genome: insights into angiosperm evolution, floral development and chemical biosynthesis.</title>
        <authorList>
            <person name="Jiao Y."/>
        </authorList>
    </citation>
    <scope>NUCLEOTIDE SEQUENCE [LARGE SCALE GENOMIC DNA]</scope>
    <source>
        <strain evidence="2">IBCAS-2021</strain>
        <tissue evidence="2">Leaf</tissue>
    </source>
</reference>
<dbReference type="PANTHER" id="PTHR47319">
    <property type="entry name" value="CALCIUM-BINDING PROTEIN KIC"/>
    <property type="match status" value="1"/>
</dbReference>
<sequence length="165" mass="18130">MSGDRGNQGLGNSSATTQYKDLLPAMAEKLDSEAFVRELCSRFRVLADPGRGLITSKSLRRNSGVLGMEGMSREGDPATHMVPTLITCVSAFSCQVEFFRGSRMLEFLSNELQNEKAFRSHVFKQTTWDAEQDRSHAEKAPLRPRTCTSTRVGSAGAHPLAGETF</sequence>
<dbReference type="EMBL" id="JAINDJ010000006">
    <property type="protein sequence ID" value="KAG9445474.1"/>
    <property type="molecule type" value="Genomic_DNA"/>
</dbReference>
<protein>
    <submittedName>
        <fullName evidence="2">Uncharacterized protein</fullName>
    </submittedName>
</protein>
<keyword evidence="3" id="KW-1185">Reference proteome</keyword>
<evidence type="ECO:0000313" key="2">
    <source>
        <dbReference type="EMBL" id="KAG9445474.1"/>
    </source>
</evidence>
<evidence type="ECO:0000313" key="3">
    <source>
        <dbReference type="Proteomes" id="UP000825729"/>
    </source>
</evidence>
<name>A0AAV7E9T0_ARIFI</name>
<dbReference type="Gene3D" id="1.10.238.10">
    <property type="entry name" value="EF-hand"/>
    <property type="match status" value="1"/>
</dbReference>
<evidence type="ECO:0000256" key="1">
    <source>
        <dbReference type="SAM" id="MobiDB-lite"/>
    </source>
</evidence>
<dbReference type="Proteomes" id="UP000825729">
    <property type="component" value="Unassembled WGS sequence"/>
</dbReference>
<dbReference type="AlphaFoldDB" id="A0AAV7E9T0"/>
<comment type="caution">
    <text evidence="2">The sequence shown here is derived from an EMBL/GenBank/DDBJ whole genome shotgun (WGS) entry which is preliminary data.</text>
</comment>
<dbReference type="PANTHER" id="PTHR47319:SF4">
    <property type="entry name" value="CALCIUM-BINDING PROTEIN KIC"/>
    <property type="match status" value="1"/>
</dbReference>
<feature type="region of interest" description="Disordered" evidence="1">
    <location>
        <begin position="129"/>
        <end position="165"/>
    </location>
</feature>
<accession>A0AAV7E9T0</accession>
<proteinExistence type="predicted"/>
<dbReference type="InterPro" id="IPR044205">
    <property type="entry name" value="KIC/PBP1/KRP1"/>
</dbReference>